<dbReference type="RefSeq" id="WP_144347761.1">
    <property type="nucleotide sequence ID" value="NZ_VMKP01000002.1"/>
</dbReference>
<evidence type="ECO:0008006" key="5">
    <source>
        <dbReference type="Google" id="ProtNLM"/>
    </source>
</evidence>
<name>A0A557RK67_9GAMM</name>
<feature type="signal peptide" evidence="2">
    <location>
        <begin position="1"/>
        <end position="26"/>
    </location>
</feature>
<sequence>MAANNFLIGIQSATVISLLLSSTLMASEPDEASIAERGRMGIEAYARVMDALEVPDAQRLSADTVTAYSGADTLLEAMQTAREAQREALEGEDRRFGYIDMPDADSAE</sequence>
<evidence type="ECO:0000313" key="3">
    <source>
        <dbReference type="EMBL" id="TVO65542.1"/>
    </source>
</evidence>
<dbReference type="AlphaFoldDB" id="A0A557RK67"/>
<accession>A0A557RK67</accession>
<dbReference type="Proteomes" id="UP000316688">
    <property type="component" value="Unassembled WGS sequence"/>
</dbReference>
<keyword evidence="4" id="KW-1185">Reference proteome</keyword>
<evidence type="ECO:0000256" key="2">
    <source>
        <dbReference type="SAM" id="SignalP"/>
    </source>
</evidence>
<gene>
    <name evidence="3" type="ORF">FPL11_05610</name>
</gene>
<protein>
    <recommendedName>
        <fullName evidence="5">DUF4148 domain-containing protein</fullName>
    </recommendedName>
</protein>
<feature type="compositionally biased region" description="Basic and acidic residues" evidence="1">
    <location>
        <begin position="85"/>
        <end position="97"/>
    </location>
</feature>
<evidence type="ECO:0000313" key="4">
    <source>
        <dbReference type="Proteomes" id="UP000316688"/>
    </source>
</evidence>
<feature type="region of interest" description="Disordered" evidence="1">
    <location>
        <begin position="85"/>
        <end position="108"/>
    </location>
</feature>
<organism evidence="3 4">
    <name type="scientific">Spiribacter aquaticus</name>
    <dbReference type="NCBI Taxonomy" id="1935996"/>
    <lineage>
        <taxon>Bacteria</taxon>
        <taxon>Pseudomonadati</taxon>
        <taxon>Pseudomonadota</taxon>
        <taxon>Gammaproteobacteria</taxon>
        <taxon>Chromatiales</taxon>
        <taxon>Ectothiorhodospiraceae</taxon>
        <taxon>Spiribacter</taxon>
    </lineage>
</organism>
<evidence type="ECO:0000256" key="1">
    <source>
        <dbReference type="SAM" id="MobiDB-lite"/>
    </source>
</evidence>
<keyword evidence="2" id="KW-0732">Signal</keyword>
<comment type="caution">
    <text evidence="3">The sequence shown here is derived from an EMBL/GenBank/DDBJ whole genome shotgun (WGS) entry which is preliminary data.</text>
</comment>
<proteinExistence type="predicted"/>
<feature type="chain" id="PRO_5022212284" description="DUF4148 domain-containing protein" evidence="2">
    <location>
        <begin position="27"/>
        <end position="108"/>
    </location>
</feature>
<reference evidence="3 4" key="1">
    <citation type="submission" date="2019-07" db="EMBL/GenBank/DDBJ databases">
        <title>Reclasification of Spiribacter aquaticus.</title>
        <authorList>
            <person name="Leon M.J."/>
            <person name="Sanchez-Porro C."/>
            <person name="Ventosa A."/>
        </authorList>
    </citation>
    <scope>NUCLEOTIDE SEQUENCE [LARGE SCALE GENOMIC DNA]</scope>
    <source>
        <strain evidence="3 4">SP30</strain>
    </source>
</reference>
<dbReference type="EMBL" id="VMKP01000002">
    <property type="protein sequence ID" value="TVO65542.1"/>
    <property type="molecule type" value="Genomic_DNA"/>
</dbReference>